<reference evidence="18" key="1">
    <citation type="submission" date="2021-03" db="EMBL/GenBank/DDBJ databases">
        <authorList>
            <person name="Tagirdzhanova G."/>
        </authorList>
    </citation>
    <scope>NUCLEOTIDE SEQUENCE</scope>
</reference>
<dbReference type="AlphaFoldDB" id="A0A8H3IGL3"/>
<dbReference type="SUPFAM" id="SSF54897">
    <property type="entry name" value="Protease propeptides/inhibitors"/>
    <property type="match status" value="1"/>
</dbReference>
<dbReference type="GO" id="GO:0004252">
    <property type="term" value="F:serine-type endopeptidase activity"/>
    <property type="evidence" value="ECO:0007669"/>
    <property type="project" value="UniProtKB-UniRule"/>
</dbReference>
<accession>A0A8H3IGL3</accession>
<dbReference type="Pfam" id="PF09286">
    <property type="entry name" value="Pro-kuma_activ"/>
    <property type="match status" value="1"/>
</dbReference>
<comment type="caution">
    <text evidence="18">The sequence shown here is derived from an EMBL/GenBank/DDBJ whole genome shotgun (WGS) entry which is preliminary data.</text>
</comment>
<evidence type="ECO:0000256" key="1">
    <source>
        <dbReference type="ARBA" id="ARBA00001910"/>
    </source>
</evidence>
<feature type="binding site" evidence="15">
    <location>
        <position position="585"/>
    </location>
    <ligand>
        <name>Ca(2+)</name>
        <dbReference type="ChEBI" id="CHEBI:29108"/>
    </ligand>
</feature>
<dbReference type="Gene3D" id="3.40.50.200">
    <property type="entry name" value="Peptidase S8/S53 domain"/>
    <property type="match status" value="1"/>
</dbReference>
<dbReference type="EC" id="3.4.14.10" evidence="4"/>
<feature type="binding site" evidence="15">
    <location>
        <position position="553"/>
    </location>
    <ligand>
        <name>Ca(2+)</name>
        <dbReference type="ChEBI" id="CHEBI:29108"/>
    </ligand>
</feature>
<dbReference type="FunFam" id="3.40.50.200:FF:000015">
    <property type="entry name" value="Tripeptidyl peptidase A"/>
    <property type="match status" value="1"/>
</dbReference>
<dbReference type="InterPro" id="IPR015366">
    <property type="entry name" value="S53_propep"/>
</dbReference>
<dbReference type="CDD" id="cd11377">
    <property type="entry name" value="Pro-peptidase_S53"/>
    <property type="match status" value="1"/>
</dbReference>
<keyword evidence="5" id="KW-0964">Secreted</keyword>
<gene>
    <name evidence="18" type="primary">SED4</name>
    <name evidence="18" type="ORF">HETSPECPRED_002259</name>
</gene>
<dbReference type="InterPro" id="IPR036852">
    <property type="entry name" value="Peptidase_S8/S53_dom_sf"/>
</dbReference>
<keyword evidence="9 15" id="KW-0378">Hydrolase</keyword>
<keyword evidence="7 15" id="KW-0479">Metal-binding</keyword>
<comment type="subcellular location">
    <subcellularLocation>
        <location evidence="3">Secreted</location>
        <location evidence="3">Extracellular space</location>
    </subcellularLocation>
</comment>
<feature type="signal peptide" evidence="16">
    <location>
        <begin position="1"/>
        <end position="22"/>
    </location>
</feature>
<dbReference type="InterPro" id="IPR030400">
    <property type="entry name" value="Sedolisin_dom"/>
</dbReference>
<feature type="binding site" evidence="15">
    <location>
        <position position="587"/>
    </location>
    <ligand>
        <name>Ca(2+)</name>
        <dbReference type="ChEBI" id="CHEBI:29108"/>
    </ligand>
</feature>
<proteinExistence type="predicted"/>
<dbReference type="GO" id="GO:0006508">
    <property type="term" value="P:proteolysis"/>
    <property type="evidence" value="ECO:0007669"/>
    <property type="project" value="UniProtKB-KW"/>
</dbReference>
<feature type="active site" description="Charge relay system" evidence="15">
    <location>
        <position position="299"/>
    </location>
</feature>
<sequence length="625" mass="68267">MRSFPLLPTILSAAAIVIGTLAAPASVSELTVLEKLNSIPHGWHQKQPPAASKRLRFRIALRQENAYAFEQHVIDISTPDHPNYGQHMDRTELKRMLQPSEAASSAVLSWLKSQGVPDTDIEDDGDWINFHVPTVEAERILDTRFYYYSNSISDIKRIRTLHYSVPANLHQYIQMIQPTTRFGQMKAERSTISEHFEIGPSRGSTLYSGGGLNATFCNTTITPQCLKALYNFGDFKGTKHNRIGVCGYLKEYAKYADFAQFTAKYAPYAAKENFTYVLINGGLATQDDTVDDDVEANLDAQYAYPLSYPAKATYYSTGGLGELIPDLDQPTLADDQNEPYLDFLHYILSLPDSKLPITLSTSYGEDEQSVPEAYTNQTCSLFAQLGARGVSVLFSSGDTGVGSACQTNDGKNTTRFLPIFPAACPFVTSVGGTYRVQPERAIAFSSGGFSDRFPRPSYQEAAVTKYLGILGDTWKGLYNPAGRGFPDVAAQSYHFVVVDHGTEILVGGTSASAPTFAAVVANLNGNRIVHGQAPLGFLNPFIYSVGYHGLTDIVNGGSKGCTGVDIYSGLPTPFVPFASWNATPGWDPVTGYGTPNLQKLLRISGRYHKPYSQRGIDAEGKSGLE</sequence>
<evidence type="ECO:0000256" key="7">
    <source>
        <dbReference type="ARBA" id="ARBA00022723"/>
    </source>
</evidence>
<feature type="active site" description="Charge relay system" evidence="15">
    <location>
        <position position="510"/>
    </location>
</feature>
<dbReference type="PANTHER" id="PTHR14218">
    <property type="entry name" value="PROTEASE S8 TRIPEPTIDYL PEPTIDASE I CLN2"/>
    <property type="match status" value="1"/>
</dbReference>
<keyword evidence="10 15" id="KW-0720">Serine protease</keyword>
<feature type="domain" description="Peptidase S53" evidence="17">
    <location>
        <begin position="220"/>
        <end position="607"/>
    </location>
</feature>
<evidence type="ECO:0000256" key="15">
    <source>
        <dbReference type="PROSITE-ProRule" id="PRU01032"/>
    </source>
</evidence>
<feature type="chain" id="PRO_5034016601" description="tripeptidyl-peptidase II" evidence="16">
    <location>
        <begin position="23"/>
        <end position="625"/>
    </location>
</feature>
<evidence type="ECO:0000256" key="10">
    <source>
        <dbReference type="ARBA" id="ARBA00022825"/>
    </source>
</evidence>
<evidence type="ECO:0000313" key="18">
    <source>
        <dbReference type="EMBL" id="CAF9914990.1"/>
    </source>
</evidence>
<dbReference type="GO" id="GO:0046872">
    <property type="term" value="F:metal ion binding"/>
    <property type="evidence" value="ECO:0007669"/>
    <property type="project" value="UniProtKB-UniRule"/>
</dbReference>
<evidence type="ECO:0000256" key="9">
    <source>
        <dbReference type="ARBA" id="ARBA00022801"/>
    </source>
</evidence>
<evidence type="ECO:0000313" key="19">
    <source>
        <dbReference type="Proteomes" id="UP000664521"/>
    </source>
</evidence>
<name>A0A8H3IGL3_9LECA</name>
<evidence type="ECO:0000256" key="3">
    <source>
        <dbReference type="ARBA" id="ARBA00004239"/>
    </source>
</evidence>
<dbReference type="OrthoDB" id="409122at2759"/>
<evidence type="ECO:0000256" key="11">
    <source>
        <dbReference type="ARBA" id="ARBA00022837"/>
    </source>
</evidence>
<keyword evidence="19" id="KW-1185">Reference proteome</keyword>
<feature type="binding site" evidence="15">
    <location>
        <position position="552"/>
    </location>
    <ligand>
        <name>Ca(2+)</name>
        <dbReference type="ChEBI" id="CHEBI:29108"/>
    </ligand>
</feature>
<evidence type="ECO:0000256" key="8">
    <source>
        <dbReference type="ARBA" id="ARBA00022729"/>
    </source>
</evidence>
<comment type="function">
    <text evidence="2">Secreted tripeptidyl-peptidase which degrades proteins at acidic pHs and is involved in virulence.</text>
</comment>
<evidence type="ECO:0000256" key="5">
    <source>
        <dbReference type="ARBA" id="ARBA00022525"/>
    </source>
</evidence>
<dbReference type="SMART" id="SM00944">
    <property type="entry name" value="Pro-kuma_activ"/>
    <property type="match status" value="1"/>
</dbReference>
<organism evidence="18 19">
    <name type="scientific">Heterodermia speciosa</name>
    <dbReference type="NCBI Taxonomy" id="116794"/>
    <lineage>
        <taxon>Eukaryota</taxon>
        <taxon>Fungi</taxon>
        <taxon>Dikarya</taxon>
        <taxon>Ascomycota</taxon>
        <taxon>Pezizomycotina</taxon>
        <taxon>Lecanoromycetes</taxon>
        <taxon>OSLEUM clade</taxon>
        <taxon>Lecanoromycetidae</taxon>
        <taxon>Caliciales</taxon>
        <taxon>Physciaceae</taxon>
        <taxon>Heterodermia</taxon>
    </lineage>
</organism>
<keyword evidence="12" id="KW-0843">Virulence</keyword>
<dbReference type="GO" id="GO:0005576">
    <property type="term" value="C:extracellular region"/>
    <property type="evidence" value="ECO:0007669"/>
    <property type="project" value="UniProtKB-SubCell"/>
</dbReference>
<feature type="active site" description="Charge relay system" evidence="15">
    <location>
        <position position="295"/>
    </location>
</feature>
<dbReference type="EMBL" id="CAJPDS010000015">
    <property type="protein sequence ID" value="CAF9914990.1"/>
    <property type="molecule type" value="Genomic_DNA"/>
</dbReference>
<dbReference type="Proteomes" id="UP000664521">
    <property type="component" value="Unassembled WGS sequence"/>
</dbReference>
<keyword evidence="11 15" id="KW-0106">Calcium</keyword>
<evidence type="ECO:0000259" key="17">
    <source>
        <dbReference type="PROSITE" id="PS51695"/>
    </source>
</evidence>
<comment type="catalytic activity">
    <reaction evidence="1">
        <text>Release of an N-terminal tripeptide from a polypeptide.</text>
        <dbReference type="EC" id="3.4.14.10"/>
    </reaction>
</comment>
<evidence type="ECO:0000256" key="16">
    <source>
        <dbReference type="SAM" id="SignalP"/>
    </source>
</evidence>
<protein>
    <recommendedName>
        <fullName evidence="4">tripeptidyl-peptidase II</fullName>
        <ecNumber evidence="4">3.4.14.10</ecNumber>
    </recommendedName>
</protein>
<evidence type="ECO:0000256" key="13">
    <source>
        <dbReference type="ARBA" id="ARBA00023145"/>
    </source>
</evidence>
<keyword evidence="14" id="KW-0325">Glycoprotein</keyword>
<evidence type="ECO:0000256" key="4">
    <source>
        <dbReference type="ARBA" id="ARBA00012462"/>
    </source>
</evidence>
<dbReference type="GO" id="GO:0008240">
    <property type="term" value="F:tripeptidyl-peptidase activity"/>
    <property type="evidence" value="ECO:0007669"/>
    <property type="project" value="UniProtKB-EC"/>
</dbReference>
<comment type="cofactor">
    <cofactor evidence="15">
        <name>Ca(2+)</name>
        <dbReference type="ChEBI" id="CHEBI:29108"/>
    </cofactor>
    <text evidence="15">Binds 1 Ca(2+) ion per subunit.</text>
</comment>
<keyword evidence="8 16" id="KW-0732">Signal</keyword>
<keyword evidence="13" id="KW-0865">Zymogen</keyword>
<evidence type="ECO:0000256" key="14">
    <source>
        <dbReference type="ARBA" id="ARBA00023180"/>
    </source>
</evidence>
<evidence type="ECO:0000256" key="12">
    <source>
        <dbReference type="ARBA" id="ARBA00023026"/>
    </source>
</evidence>
<dbReference type="CDD" id="cd04056">
    <property type="entry name" value="Peptidases_S53"/>
    <property type="match status" value="1"/>
</dbReference>
<dbReference type="PANTHER" id="PTHR14218:SF35">
    <property type="entry name" value="PEPTIDASE S53 DOMAIN-CONTAINING PROTEIN"/>
    <property type="match status" value="1"/>
</dbReference>
<evidence type="ECO:0000256" key="6">
    <source>
        <dbReference type="ARBA" id="ARBA00022670"/>
    </source>
</evidence>
<keyword evidence="6 15" id="KW-0645">Protease</keyword>
<evidence type="ECO:0000256" key="2">
    <source>
        <dbReference type="ARBA" id="ARBA00002451"/>
    </source>
</evidence>
<dbReference type="InterPro" id="IPR050819">
    <property type="entry name" value="Tripeptidyl-peptidase_I"/>
</dbReference>
<dbReference type="PROSITE" id="PS51695">
    <property type="entry name" value="SEDOLISIN"/>
    <property type="match status" value="1"/>
</dbReference>
<dbReference type="SUPFAM" id="SSF52743">
    <property type="entry name" value="Subtilisin-like"/>
    <property type="match status" value="1"/>
</dbReference>